<dbReference type="Proteomes" id="UP000242515">
    <property type="component" value="Unassembled WGS sequence"/>
</dbReference>
<gene>
    <name evidence="1" type="ORF">SAMN05216522_10451</name>
</gene>
<protein>
    <submittedName>
        <fullName evidence="1">Uncharacterized protein</fullName>
    </submittedName>
</protein>
<dbReference type="EMBL" id="FOGC01000004">
    <property type="protein sequence ID" value="SEQ56550.1"/>
    <property type="molecule type" value="Genomic_DNA"/>
</dbReference>
<reference evidence="2" key="1">
    <citation type="submission" date="2016-10" db="EMBL/GenBank/DDBJ databases">
        <authorList>
            <person name="Varghese N."/>
            <person name="Submissions S."/>
        </authorList>
    </citation>
    <scope>NUCLEOTIDE SEQUENCE [LARGE SCALE GENOMIC DNA]</scope>
    <source>
        <strain evidence="2">8N4</strain>
    </source>
</reference>
<proteinExistence type="predicted"/>
<organism evidence="1 2">
    <name type="scientific">Rosenbergiella nectarea</name>
    <dbReference type="NCBI Taxonomy" id="988801"/>
    <lineage>
        <taxon>Bacteria</taxon>
        <taxon>Pseudomonadati</taxon>
        <taxon>Pseudomonadota</taxon>
        <taxon>Gammaproteobacteria</taxon>
        <taxon>Enterobacterales</taxon>
        <taxon>Erwiniaceae</taxon>
        <taxon>Rosenbergiella</taxon>
    </lineage>
</organism>
<dbReference type="AlphaFoldDB" id="A0A1H9H2L5"/>
<accession>A0A1H9H2L5</accession>
<keyword evidence="2" id="KW-1185">Reference proteome</keyword>
<evidence type="ECO:0000313" key="1">
    <source>
        <dbReference type="EMBL" id="SEQ56550.1"/>
    </source>
</evidence>
<evidence type="ECO:0000313" key="2">
    <source>
        <dbReference type="Proteomes" id="UP000242515"/>
    </source>
</evidence>
<sequence>MINTVLAGFEKLSRYKDFYFGMKPETLQFYQLGEGYLPLFSHLYRQTAKGHYLHRPANDPFVHSPLRLSAQRLSKNAQSGKQALVQQHLSDVLVAIGQQIMLATATIATSEQGLYLAATLYNKTESFDRYRTFVDGDLSLSAGLDTWFEEATSLATLLTACEEKVASRGSLRQQFSEYQRYRLAMNRLYVMVNQGFFLLNKAAVDITPFLTTLHQSHLSERWMMTQQQKLTYFAEQQRDIRQVIFVEANESGELCYDLENGQLVDSPNAFKPEISQAVQVFAQQLRSNASPYPLRESVRKRVRLKGISEPMAAVK</sequence>
<name>A0A1H9H2L5_9GAMM</name>
<dbReference type="OrthoDB" id="6636133at2"/>
<dbReference type="RefSeq" id="WP_092674386.1">
    <property type="nucleotide sequence ID" value="NZ_FOGC01000004.1"/>
</dbReference>